<dbReference type="AlphaFoldDB" id="Q3Z6K2"/>
<evidence type="ECO:0000313" key="2">
    <source>
        <dbReference type="Proteomes" id="UP000008289"/>
    </source>
</evidence>
<dbReference type="EMBL" id="CP000027">
    <property type="protein sequence ID" value="AAW39266.1"/>
    <property type="molecule type" value="Genomic_DNA"/>
</dbReference>
<accession>Q3Z6K2</accession>
<dbReference type="KEGG" id="det:DET1443"/>
<sequence length="52" mass="6263">MLRIAVRRHGFFYAEIRIRQQVFPVSALRKQKIRRSMLSLKRLESKMKIMGS</sequence>
<evidence type="ECO:0000313" key="1">
    <source>
        <dbReference type="EMBL" id="AAW39266.1"/>
    </source>
</evidence>
<keyword evidence="2" id="KW-1185">Reference proteome</keyword>
<organism evidence="1 2">
    <name type="scientific">Dehalococcoides mccartyi (strain ATCC BAA-2266 / KCTC 15142 / 195)</name>
    <name type="common">Dehalococcoides ethenogenes (strain 195)</name>
    <dbReference type="NCBI Taxonomy" id="243164"/>
    <lineage>
        <taxon>Bacteria</taxon>
        <taxon>Bacillati</taxon>
        <taxon>Chloroflexota</taxon>
        <taxon>Dehalococcoidia</taxon>
        <taxon>Dehalococcoidales</taxon>
        <taxon>Dehalococcoidaceae</taxon>
        <taxon>Dehalococcoides</taxon>
    </lineage>
</organism>
<proteinExistence type="predicted"/>
<reference evidence="1 2" key="1">
    <citation type="journal article" date="2005" name="Science">
        <title>Genome sequence of the PCE-dechlorinating bacterium Dehalococcoides ethenogenes.</title>
        <authorList>
            <person name="Seshadri R."/>
            <person name="Adrian L."/>
            <person name="Fouts D.E."/>
            <person name="Eisen J.A."/>
            <person name="Phillippy A.M."/>
            <person name="Methe B.A."/>
            <person name="Ward N.L."/>
            <person name="Nelson W.C."/>
            <person name="Deboy R.T."/>
            <person name="Khouri H.M."/>
            <person name="Kolonay J.F."/>
            <person name="Dodson R.J."/>
            <person name="Daugherty S.C."/>
            <person name="Brinkac L.M."/>
            <person name="Sullivan S.A."/>
            <person name="Madupu R."/>
            <person name="Nelson K.E."/>
            <person name="Kang K.H."/>
            <person name="Impraim M."/>
            <person name="Tran K."/>
            <person name="Robinson J.M."/>
            <person name="Forberger H.A."/>
            <person name="Fraser C.M."/>
            <person name="Zinder S.H."/>
            <person name="Heidelberg J.F."/>
        </authorList>
    </citation>
    <scope>NUCLEOTIDE SEQUENCE [LARGE SCALE GENOMIC DNA]</scope>
    <source>
        <strain evidence="2">ATCC BAA-2266 / KCTC 15142 / 195</strain>
    </source>
</reference>
<dbReference type="InParanoid" id="Q3Z6K2"/>
<gene>
    <name evidence="1" type="ordered locus">DET1443</name>
</gene>
<dbReference type="HOGENOM" id="CLU_3079040_0_0_0"/>
<name>Q3Z6K2_DEHM1</name>
<protein>
    <submittedName>
        <fullName evidence="1">Uncharacterized protein</fullName>
    </submittedName>
</protein>
<dbReference type="Proteomes" id="UP000008289">
    <property type="component" value="Chromosome"/>
</dbReference>